<proteinExistence type="predicted"/>
<evidence type="ECO:0000313" key="9">
    <source>
        <dbReference type="Proteomes" id="UP000034680"/>
    </source>
</evidence>
<evidence type="ECO:0000256" key="3">
    <source>
        <dbReference type="ARBA" id="ARBA00022989"/>
    </source>
</evidence>
<feature type="transmembrane region" description="Helical" evidence="6">
    <location>
        <begin position="195"/>
        <end position="214"/>
    </location>
</feature>
<evidence type="ECO:0000259" key="7">
    <source>
        <dbReference type="PROSITE" id="PS50850"/>
    </source>
</evidence>
<dbReference type="InterPro" id="IPR020846">
    <property type="entry name" value="MFS_dom"/>
</dbReference>
<reference evidence="8 9" key="1">
    <citation type="submission" date="2015-05" db="EMBL/GenBank/DDBJ databases">
        <title>Distinctive expansion of gene families associated with plant cell wall degradation and secondary metabolism in the genomes of grapevine trunk pathogens.</title>
        <authorList>
            <person name="Lawrence D.P."/>
            <person name="Travadon R."/>
            <person name="Rolshausen P.E."/>
            <person name="Baumgartner K."/>
        </authorList>
    </citation>
    <scope>NUCLEOTIDE SEQUENCE [LARGE SCALE GENOMIC DNA]</scope>
    <source>
        <strain evidence="8">DA912</strain>
    </source>
</reference>
<keyword evidence="3 6" id="KW-1133">Transmembrane helix</keyword>
<dbReference type="GO" id="GO:0005886">
    <property type="term" value="C:plasma membrane"/>
    <property type="evidence" value="ECO:0007669"/>
    <property type="project" value="TreeGrafter"/>
</dbReference>
<dbReference type="PANTHER" id="PTHR23501:SF55">
    <property type="entry name" value="SIDEROPHORE IRON TRANSPORTER, PUTATIVE (AFU_ORTHOLOGUE AFUA_3G03440)-RELATED"/>
    <property type="match status" value="1"/>
</dbReference>
<feature type="domain" description="Major facilitator superfamily (MFS) profile" evidence="7">
    <location>
        <begin position="67"/>
        <end position="576"/>
    </location>
</feature>
<dbReference type="InterPro" id="IPR011701">
    <property type="entry name" value="MFS"/>
</dbReference>
<dbReference type="Gene3D" id="1.20.1250.20">
    <property type="entry name" value="MFS general substrate transporter like domains"/>
    <property type="match status" value="2"/>
</dbReference>
<feature type="transmembrane region" description="Helical" evidence="6">
    <location>
        <begin position="137"/>
        <end position="159"/>
    </location>
</feature>
<dbReference type="AlphaFoldDB" id="A0A0G2FLY7"/>
<protein>
    <submittedName>
        <fullName evidence="8">Putative siderophore iron transporter</fullName>
    </submittedName>
</protein>
<dbReference type="OrthoDB" id="4078873at2759"/>
<feature type="transmembrane region" description="Helical" evidence="6">
    <location>
        <begin position="412"/>
        <end position="433"/>
    </location>
</feature>
<evidence type="ECO:0000313" key="8">
    <source>
        <dbReference type="EMBL" id="KKY35034.1"/>
    </source>
</evidence>
<dbReference type="Proteomes" id="UP000034680">
    <property type="component" value="Unassembled WGS sequence"/>
</dbReference>
<evidence type="ECO:0000256" key="2">
    <source>
        <dbReference type="ARBA" id="ARBA00022692"/>
    </source>
</evidence>
<comment type="caution">
    <text evidence="8">The sequence shown here is derived from an EMBL/GenBank/DDBJ whole genome shotgun (WGS) entry which is preliminary data.</text>
</comment>
<dbReference type="PROSITE" id="PS50850">
    <property type="entry name" value="MFS"/>
    <property type="match status" value="1"/>
</dbReference>
<organism evidence="8 9">
    <name type="scientific">Diaporthe ampelina</name>
    <dbReference type="NCBI Taxonomy" id="1214573"/>
    <lineage>
        <taxon>Eukaryota</taxon>
        <taxon>Fungi</taxon>
        <taxon>Dikarya</taxon>
        <taxon>Ascomycota</taxon>
        <taxon>Pezizomycotina</taxon>
        <taxon>Sordariomycetes</taxon>
        <taxon>Sordariomycetidae</taxon>
        <taxon>Diaporthales</taxon>
        <taxon>Diaporthaceae</taxon>
        <taxon>Diaporthe</taxon>
    </lineage>
</organism>
<evidence type="ECO:0000256" key="6">
    <source>
        <dbReference type="SAM" id="Phobius"/>
    </source>
</evidence>
<keyword evidence="2 6" id="KW-0812">Transmembrane</keyword>
<feature type="transmembrane region" description="Helical" evidence="6">
    <location>
        <begin position="165"/>
        <end position="183"/>
    </location>
</feature>
<feature type="region of interest" description="Disordered" evidence="5">
    <location>
        <begin position="1"/>
        <end position="52"/>
    </location>
</feature>
<evidence type="ECO:0000256" key="1">
    <source>
        <dbReference type="ARBA" id="ARBA00004141"/>
    </source>
</evidence>
<keyword evidence="9" id="KW-1185">Reference proteome</keyword>
<evidence type="ECO:0000256" key="4">
    <source>
        <dbReference type="ARBA" id="ARBA00023136"/>
    </source>
</evidence>
<dbReference type="InterPro" id="IPR036259">
    <property type="entry name" value="MFS_trans_sf"/>
</dbReference>
<dbReference type="EMBL" id="LCUC01000174">
    <property type="protein sequence ID" value="KKY35034.1"/>
    <property type="molecule type" value="Genomic_DNA"/>
</dbReference>
<sequence length="588" mass="63599">MGDRADDPEAQEPLLANRHDDGSTNNIDVDEDAASLAETDSSKGSPDTEAQEGVQQADAITLVWTRSALVLAYAFIFLNFCLTSMEQQTTSNLLPFVVSDFSAHSLIPAIGIASFILSGVLRLPVAKVIDTWGRPQGLAAMVATATVGLAMMASCRGAATYAAAQILHAVGFSGFTYILDIIVADTSSLQDRTLAFAFAGSPAIVTNFFGPPVAQWFLHYSSWRTAFALFAFLTPLVAFPVFAVLQLNVNRAKKLGILNPSKSERTWSEAVWHYFLEFDAVGVLLLGVGLTLFLLPFSIAGSAGSKWSASVISMLVLGIMLTAAFVLFERYWAPKPFVPFQLLCSRNVMGSFTLSASLFIAYYCWDGYYTSYLQVVHQLSVYQAGYVNNTYTIVSGLWAFGAGWLIKSSDRFKWLALIAVPVQIMSGVLMVLFRQPSTPIFLVVLPQILQALGGGTLVVTMQMAVMAVAKHGEVASLIALLGLSSAVGSGIGSSVSGAIWTNTVYAELLRLLPDDSKDQATEIYDDLQRQLSYPVGSPVREAVVFAYTTAQRRMVLAGLGVLLIAIPSVVVWKDVRVSHFRQVKGRVV</sequence>
<evidence type="ECO:0000256" key="5">
    <source>
        <dbReference type="SAM" id="MobiDB-lite"/>
    </source>
</evidence>
<gene>
    <name evidence="8" type="ORF">UCDDA912_g04984</name>
</gene>
<feature type="transmembrane region" description="Helical" evidence="6">
    <location>
        <begin position="68"/>
        <end position="85"/>
    </location>
</feature>
<dbReference type="PANTHER" id="PTHR23501">
    <property type="entry name" value="MAJOR FACILITATOR SUPERFAMILY"/>
    <property type="match status" value="1"/>
</dbReference>
<dbReference type="SUPFAM" id="SSF103473">
    <property type="entry name" value="MFS general substrate transporter"/>
    <property type="match status" value="1"/>
</dbReference>
<accession>A0A0G2FLY7</accession>
<feature type="transmembrane region" description="Helical" evidence="6">
    <location>
        <begin position="105"/>
        <end position="125"/>
    </location>
</feature>
<feature type="transmembrane region" description="Helical" evidence="6">
    <location>
        <begin position="270"/>
        <end position="295"/>
    </location>
</feature>
<name>A0A0G2FLY7_9PEZI</name>
<feature type="transmembrane region" description="Helical" evidence="6">
    <location>
        <begin position="385"/>
        <end position="405"/>
    </location>
</feature>
<reference evidence="8 9" key="2">
    <citation type="submission" date="2015-05" db="EMBL/GenBank/DDBJ databases">
        <authorList>
            <person name="Morales-Cruz A."/>
            <person name="Amrine K.C."/>
            <person name="Cantu D."/>
        </authorList>
    </citation>
    <scope>NUCLEOTIDE SEQUENCE [LARGE SCALE GENOMIC DNA]</scope>
    <source>
        <strain evidence="8">DA912</strain>
    </source>
</reference>
<feature type="transmembrane region" description="Helical" evidence="6">
    <location>
        <begin position="307"/>
        <end position="328"/>
    </location>
</feature>
<feature type="transmembrane region" description="Helical" evidence="6">
    <location>
        <begin position="439"/>
        <end position="465"/>
    </location>
</feature>
<dbReference type="Pfam" id="PF07690">
    <property type="entry name" value="MFS_1"/>
    <property type="match status" value="1"/>
</dbReference>
<comment type="subcellular location">
    <subcellularLocation>
        <location evidence="1">Membrane</location>
        <topology evidence="1">Multi-pass membrane protein</topology>
    </subcellularLocation>
</comment>
<keyword evidence="4 6" id="KW-0472">Membrane</keyword>
<dbReference type="GO" id="GO:0022857">
    <property type="term" value="F:transmembrane transporter activity"/>
    <property type="evidence" value="ECO:0007669"/>
    <property type="project" value="InterPro"/>
</dbReference>
<feature type="transmembrane region" description="Helical" evidence="6">
    <location>
        <begin position="477"/>
        <end position="500"/>
    </location>
</feature>
<feature type="transmembrane region" description="Helical" evidence="6">
    <location>
        <begin position="554"/>
        <end position="572"/>
    </location>
</feature>
<feature type="transmembrane region" description="Helical" evidence="6">
    <location>
        <begin position="226"/>
        <end position="249"/>
    </location>
</feature>
<feature type="transmembrane region" description="Helical" evidence="6">
    <location>
        <begin position="348"/>
        <end position="365"/>
    </location>
</feature>